<accession>I9IPW4</accession>
<proteinExistence type="predicted"/>
<dbReference type="AlphaFoldDB" id="I9IPW4"/>
<dbReference type="HOGENOM" id="CLU_1197862_0_0_10"/>
<dbReference type="InterPro" id="IPR058497">
    <property type="entry name" value="DUF8184"/>
</dbReference>
<sequence length="231" mass="27607">MKVIKKRISVLGVKYDSQWRRIDINFGSVVFHLFKGQIMIDETPYYDEHLVPIKNLIINEKFFSFDSFYKKQDTHFEVYYSYFDIAILIAKYIKYINEYGVVFDNEYDSFDFLAEKKELHISLRNESTGEYIVIGYNKYRNYFSLVYPKPGKEFLIDNCTYGNNTIHIKCKGHNLWDENDLITDYIYQWKINFDSKPVNILDILLHFGLIKNISIYNQQHSDNKNDDNKPG</sequence>
<dbReference type="PATRIC" id="fig|997891.3.peg.3186"/>
<evidence type="ECO:0000313" key="1">
    <source>
        <dbReference type="EMBL" id="EIY75634.1"/>
    </source>
</evidence>
<comment type="caution">
    <text evidence="1">The sequence shown here is derived from an EMBL/GenBank/DDBJ whole genome shotgun (WGS) entry which is preliminary data.</text>
</comment>
<gene>
    <name evidence="1" type="ORF">HMPREF1058_03019</name>
</gene>
<evidence type="ECO:0000313" key="2">
    <source>
        <dbReference type="Proteomes" id="UP000004219"/>
    </source>
</evidence>
<reference evidence="1 2" key="1">
    <citation type="submission" date="2012-02" db="EMBL/GenBank/DDBJ databases">
        <title>The Genome Sequence of Bacteroides vulgatus CL09T03C04.</title>
        <authorList>
            <consortium name="The Broad Institute Genome Sequencing Platform"/>
            <person name="Earl A."/>
            <person name="Ward D."/>
            <person name="Feldgarden M."/>
            <person name="Gevers D."/>
            <person name="Zitomersky N.L."/>
            <person name="Coyne M.J."/>
            <person name="Comstock L.E."/>
            <person name="Young S.K."/>
            <person name="Zeng Q."/>
            <person name="Gargeya S."/>
            <person name="Fitzgerald M."/>
            <person name="Haas B."/>
            <person name="Abouelleil A."/>
            <person name="Alvarado L."/>
            <person name="Arachchi H.M."/>
            <person name="Berlin A."/>
            <person name="Chapman S.B."/>
            <person name="Gearin G."/>
            <person name="Goldberg J."/>
            <person name="Griggs A."/>
            <person name="Gujja S."/>
            <person name="Hansen M."/>
            <person name="Heiman D."/>
            <person name="Howarth C."/>
            <person name="Larimer J."/>
            <person name="Lui A."/>
            <person name="MacDonald P.J.P."/>
            <person name="McCowen C."/>
            <person name="Montmayeur A."/>
            <person name="Murphy C."/>
            <person name="Neiman D."/>
            <person name="Pearson M."/>
            <person name="Priest M."/>
            <person name="Roberts A."/>
            <person name="Saif S."/>
            <person name="Shea T."/>
            <person name="Sisk P."/>
            <person name="Stolte C."/>
            <person name="Sykes S."/>
            <person name="Wortman J."/>
            <person name="Nusbaum C."/>
            <person name="Birren B."/>
        </authorList>
    </citation>
    <scope>NUCLEOTIDE SEQUENCE [LARGE SCALE GENOMIC DNA]</scope>
    <source>
        <strain evidence="1 2">CL09T03C04</strain>
    </source>
</reference>
<name>I9IPW4_PHOVU</name>
<dbReference type="RefSeq" id="WP_005852169.1">
    <property type="nucleotide sequence ID" value="NZ_JH724285.1"/>
</dbReference>
<protein>
    <submittedName>
        <fullName evidence="1">Uncharacterized protein</fullName>
    </submittedName>
</protein>
<dbReference type="EMBL" id="AGXZ01000024">
    <property type="protein sequence ID" value="EIY75634.1"/>
    <property type="molecule type" value="Genomic_DNA"/>
</dbReference>
<dbReference type="Pfam" id="PF26559">
    <property type="entry name" value="DUF8184"/>
    <property type="match status" value="1"/>
</dbReference>
<organism evidence="1 2">
    <name type="scientific">Phocaeicola vulgatus CL09T03C04</name>
    <dbReference type="NCBI Taxonomy" id="997891"/>
    <lineage>
        <taxon>Bacteria</taxon>
        <taxon>Pseudomonadati</taxon>
        <taxon>Bacteroidota</taxon>
        <taxon>Bacteroidia</taxon>
        <taxon>Bacteroidales</taxon>
        <taxon>Bacteroidaceae</taxon>
        <taxon>Phocaeicola</taxon>
    </lineage>
</organism>
<keyword evidence="2" id="KW-1185">Reference proteome</keyword>
<dbReference type="Proteomes" id="UP000004219">
    <property type="component" value="Unassembled WGS sequence"/>
</dbReference>